<name>A0A8I1A387_RHOER</name>
<dbReference type="AlphaFoldDB" id="A0A8I1A387"/>
<organism evidence="1 2">
    <name type="scientific">Rhodococcus erythropolis</name>
    <name type="common">Arthrobacter picolinophilus</name>
    <dbReference type="NCBI Taxonomy" id="1833"/>
    <lineage>
        <taxon>Bacteria</taxon>
        <taxon>Bacillati</taxon>
        <taxon>Actinomycetota</taxon>
        <taxon>Actinomycetes</taxon>
        <taxon>Mycobacteriales</taxon>
        <taxon>Nocardiaceae</taxon>
        <taxon>Rhodococcus</taxon>
        <taxon>Rhodococcus erythropolis group</taxon>
    </lineage>
</organism>
<sequence length="266" mass="28960">MDVDLIAAAAPRSDQINADDLIGGPQIVTITEVRKGNSEQPVEIVTAEFGPGRPYRPGKSMTRVLLEVWGPKSGTYVGRRLKLYRDPEITFGPSKVGGIRISHMTDLDKAKAIPLTKTRGKKELFRVEPLPSGLQIISAEEADEIAAAIEKAADRAELNAIGAQLKAFDLADHRGRLQGLWKSRLSELESAPNLDAKPEPDQGTAPTLRDRLVAALVSEGKADEPEQVGYLSGEFKRPITTLDDLTDAEALEITEFLEGAQNQTRQ</sequence>
<comment type="caution">
    <text evidence="1">The sequence shown here is derived from an EMBL/GenBank/DDBJ whole genome shotgun (WGS) entry which is preliminary data.</text>
</comment>
<evidence type="ECO:0000313" key="1">
    <source>
        <dbReference type="EMBL" id="MBH5146306.1"/>
    </source>
</evidence>
<protein>
    <submittedName>
        <fullName evidence="1">Uncharacterized protein</fullName>
    </submittedName>
</protein>
<dbReference type="RefSeq" id="WP_197941911.1">
    <property type="nucleotide sequence ID" value="NZ_JAECSB010000085.1"/>
</dbReference>
<accession>A0A8I1A387</accession>
<dbReference type="Proteomes" id="UP000627573">
    <property type="component" value="Unassembled WGS sequence"/>
</dbReference>
<reference evidence="1 2" key="1">
    <citation type="submission" date="2020-12" db="EMBL/GenBank/DDBJ databases">
        <title>Draft genome sequence of furan degrading bacterial strain FUR100.</title>
        <authorList>
            <person name="Woiski C."/>
        </authorList>
    </citation>
    <scope>NUCLEOTIDE SEQUENCE [LARGE SCALE GENOMIC DNA]</scope>
    <source>
        <strain evidence="1 2">FUR100</strain>
    </source>
</reference>
<gene>
    <name evidence="1" type="ORF">I3517_27255</name>
</gene>
<proteinExistence type="predicted"/>
<dbReference type="EMBL" id="JAECSB010000085">
    <property type="protein sequence ID" value="MBH5146306.1"/>
    <property type="molecule type" value="Genomic_DNA"/>
</dbReference>
<keyword evidence="2" id="KW-1185">Reference proteome</keyword>
<evidence type="ECO:0000313" key="2">
    <source>
        <dbReference type="Proteomes" id="UP000627573"/>
    </source>
</evidence>